<dbReference type="Pfam" id="PF04055">
    <property type="entry name" value="Radical_SAM"/>
    <property type="match status" value="1"/>
</dbReference>
<evidence type="ECO:0000313" key="13">
    <source>
        <dbReference type="Proteomes" id="UP000543642"/>
    </source>
</evidence>
<keyword evidence="3" id="KW-0004">4Fe-4S</keyword>
<organism evidence="12 13">
    <name type="scientific">Catenibacillus scindens</name>
    <dbReference type="NCBI Taxonomy" id="673271"/>
    <lineage>
        <taxon>Bacteria</taxon>
        <taxon>Bacillati</taxon>
        <taxon>Bacillota</taxon>
        <taxon>Clostridia</taxon>
        <taxon>Lachnospirales</taxon>
        <taxon>Lachnospiraceae</taxon>
        <taxon>Catenibacillus</taxon>
    </lineage>
</organism>
<evidence type="ECO:0000256" key="6">
    <source>
        <dbReference type="ARBA" id="ARBA00023002"/>
    </source>
</evidence>
<dbReference type="PANTHER" id="PTHR30352:SF4">
    <property type="entry name" value="PYRUVATE FORMATE-LYASE 2-ACTIVATING ENZYME"/>
    <property type="match status" value="1"/>
</dbReference>
<name>A0A7W8H790_9FIRM</name>
<dbReference type="Proteomes" id="UP000543642">
    <property type="component" value="Unassembled WGS sequence"/>
</dbReference>
<feature type="domain" description="4Fe-4S ferredoxin-type" evidence="10">
    <location>
        <begin position="44"/>
        <end position="75"/>
    </location>
</feature>
<keyword evidence="8" id="KW-0411">Iron-sulfur</keyword>
<dbReference type="PROSITE" id="PS01087">
    <property type="entry name" value="RADICAL_ACTIVATING"/>
    <property type="match status" value="1"/>
</dbReference>
<evidence type="ECO:0000256" key="7">
    <source>
        <dbReference type="ARBA" id="ARBA00023004"/>
    </source>
</evidence>
<dbReference type="PROSITE" id="PS51918">
    <property type="entry name" value="RADICAL_SAM"/>
    <property type="match status" value="1"/>
</dbReference>
<gene>
    <name evidence="12" type="ORF">HNP82_000132</name>
</gene>
<feature type="domain" description="4Fe-4S ferredoxin-type" evidence="10">
    <location>
        <begin position="76"/>
        <end position="104"/>
    </location>
</feature>
<evidence type="ECO:0000259" key="10">
    <source>
        <dbReference type="PROSITE" id="PS51379"/>
    </source>
</evidence>
<dbReference type="PROSITE" id="PS51379">
    <property type="entry name" value="4FE4S_FER_2"/>
    <property type="match status" value="2"/>
</dbReference>
<dbReference type="InterPro" id="IPR001989">
    <property type="entry name" value="Radical_activat_CS"/>
</dbReference>
<dbReference type="EC" id="1.97.1.4" evidence="12"/>
<dbReference type="AlphaFoldDB" id="A0A7W8H790"/>
<comment type="caution">
    <text evidence="12">The sequence shown here is derived from an EMBL/GenBank/DDBJ whole genome shotgun (WGS) entry which is preliminary data.</text>
</comment>
<dbReference type="PIRSF" id="PIRSF000371">
    <property type="entry name" value="PFL_act_enz"/>
    <property type="match status" value="1"/>
</dbReference>
<dbReference type="GO" id="GO:0043365">
    <property type="term" value="F:[formate-C-acetyltransferase]-activating enzyme activity"/>
    <property type="evidence" value="ECO:0007669"/>
    <property type="project" value="UniProtKB-EC"/>
</dbReference>
<evidence type="ECO:0000313" key="12">
    <source>
        <dbReference type="EMBL" id="MBB5263038.1"/>
    </source>
</evidence>
<dbReference type="SUPFAM" id="SSF102114">
    <property type="entry name" value="Radical SAM enzymes"/>
    <property type="match status" value="1"/>
</dbReference>
<dbReference type="InterPro" id="IPR017896">
    <property type="entry name" value="4Fe4S_Fe-S-bd"/>
</dbReference>
<dbReference type="InterPro" id="IPR007197">
    <property type="entry name" value="rSAM"/>
</dbReference>
<reference evidence="12 13" key="1">
    <citation type="submission" date="2020-08" db="EMBL/GenBank/DDBJ databases">
        <title>Genomic Encyclopedia of Type Strains, Phase IV (KMG-IV): sequencing the most valuable type-strain genomes for metagenomic binning, comparative biology and taxonomic classification.</title>
        <authorList>
            <person name="Goeker M."/>
        </authorList>
    </citation>
    <scope>NUCLEOTIDE SEQUENCE [LARGE SCALE GENOMIC DNA]</scope>
    <source>
        <strain evidence="12 13">DSM 106146</strain>
    </source>
</reference>
<dbReference type="GO" id="GO:0051539">
    <property type="term" value="F:4 iron, 4 sulfur cluster binding"/>
    <property type="evidence" value="ECO:0007669"/>
    <property type="project" value="UniProtKB-KW"/>
</dbReference>
<feature type="domain" description="Radical SAM core" evidence="11">
    <location>
        <begin position="15"/>
        <end position="304"/>
    </location>
</feature>
<evidence type="ECO:0000256" key="5">
    <source>
        <dbReference type="ARBA" id="ARBA00022723"/>
    </source>
</evidence>
<dbReference type="Pfam" id="PF00037">
    <property type="entry name" value="Fer4"/>
    <property type="match status" value="1"/>
</dbReference>
<evidence type="ECO:0000256" key="4">
    <source>
        <dbReference type="ARBA" id="ARBA00022691"/>
    </source>
</evidence>
<keyword evidence="4" id="KW-0949">S-adenosyl-L-methionine</keyword>
<dbReference type="Gene3D" id="3.20.20.70">
    <property type="entry name" value="Aldolase class I"/>
    <property type="match status" value="1"/>
</dbReference>
<evidence type="ECO:0000256" key="3">
    <source>
        <dbReference type="ARBA" id="ARBA00022485"/>
    </source>
</evidence>
<dbReference type="SFLD" id="SFLDS00029">
    <property type="entry name" value="Radical_SAM"/>
    <property type="match status" value="1"/>
</dbReference>
<dbReference type="InterPro" id="IPR017900">
    <property type="entry name" value="4Fe4S_Fe_S_CS"/>
</dbReference>
<dbReference type="GO" id="GO:0016829">
    <property type="term" value="F:lyase activity"/>
    <property type="evidence" value="ECO:0007669"/>
    <property type="project" value="UniProtKB-KW"/>
</dbReference>
<dbReference type="PANTHER" id="PTHR30352">
    <property type="entry name" value="PYRUVATE FORMATE-LYASE-ACTIVATING ENZYME"/>
    <property type="match status" value="1"/>
</dbReference>
<comment type="catalytic activity">
    <reaction evidence="9">
        <text>glycyl-[protein] + reduced [flavodoxin] + S-adenosyl-L-methionine = glycin-2-yl radical-[protein] + semiquinone [flavodoxin] + 5'-deoxyadenosine + L-methionine + H(+)</text>
        <dbReference type="Rhea" id="RHEA:61976"/>
        <dbReference type="Rhea" id="RHEA-COMP:10622"/>
        <dbReference type="Rhea" id="RHEA-COMP:14480"/>
        <dbReference type="Rhea" id="RHEA-COMP:15993"/>
        <dbReference type="Rhea" id="RHEA-COMP:15994"/>
        <dbReference type="ChEBI" id="CHEBI:15378"/>
        <dbReference type="ChEBI" id="CHEBI:17319"/>
        <dbReference type="ChEBI" id="CHEBI:29947"/>
        <dbReference type="ChEBI" id="CHEBI:32722"/>
        <dbReference type="ChEBI" id="CHEBI:57618"/>
        <dbReference type="ChEBI" id="CHEBI:57844"/>
        <dbReference type="ChEBI" id="CHEBI:59789"/>
        <dbReference type="ChEBI" id="CHEBI:140311"/>
    </reaction>
</comment>
<dbReference type="NCBIfam" id="TIGR02494">
    <property type="entry name" value="PFLE_PFLC"/>
    <property type="match status" value="1"/>
</dbReference>
<keyword evidence="5" id="KW-0479">Metal-binding</keyword>
<keyword evidence="12" id="KW-0456">Lyase</keyword>
<evidence type="ECO:0000256" key="1">
    <source>
        <dbReference type="ARBA" id="ARBA00001966"/>
    </source>
</evidence>
<keyword evidence="7" id="KW-0408">Iron</keyword>
<keyword evidence="12" id="KW-0670">Pyruvate</keyword>
<dbReference type="SUPFAM" id="SSF54862">
    <property type="entry name" value="4Fe-4S ferredoxins"/>
    <property type="match status" value="1"/>
</dbReference>
<dbReference type="SFLD" id="SFLDG01118">
    <property type="entry name" value="activating_enzymes__group_2"/>
    <property type="match status" value="1"/>
</dbReference>
<keyword evidence="13" id="KW-1185">Reference proteome</keyword>
<dbReference type="InterPro" id="IPR058240">
    <property type="entry name" value="rSAM_sf"/>
</dbReference>
<dbReference type="InterPro" id="IPR040074">
    <property type="entry name" value="BssD/PflA/YjjW"/>
</dbReference>
<comment type="similarity">
    <text evidence="2">Belongs to the organic radical-activating enzymes family.</text>
</comment>
<dbReference type="RefSeq" id="WP_183770327.1">
    <property type="nucleotide sequence ID" value="NZ_JACHFW010000001.1"/>
</dbReference>
<keyword evidence="6 12" id="KW-0560">Oxidoreductase</keyword>
<protein>
    <submittedName>
        <fullName evidence="12">Pyruvate formate lyase activating enzyme</fullName>
        <ecNumber evidence="12">1.97.1.4</ecNumber>
    </submittedName>
</protein>
<dbReference type="InterPro" id="IPR034457">
    <property type="entry name" value="Organic_radical-activating"/>
</dbReference>
<sequence length="305" mass="33788">MSRACVFDIQPYSIHDGPGIRTTVFLKGCPLRCLWCHNPESNEYYPQLMYYGVKCVGCGACVSSCPSQAITYVDGKVKTDRKLCKNCGVCVQSCLYKAREITGKDMSVEEVYEKVLSDKMFFDHSGGGITVSGGEPLVHSEFVGELLEKCHRNGIHTAIETCGYAAKEGIKKALKYADLVLYDLKAMDPGLHEKLTGRDNSIILDNCKMILHEMKKNMVIRIPVIPECNDTRENLEATAKFVKNNLGSDIPIHLLPFHLLGDSKLDSLESSKKRLDIQPPSDAAMEKIKIFMESLGVNVQIGGAM</sequence>
<comment type="cofactor">
    <cofactor evidence="1">
        <name>[4Fe-4S] cluster</name>
        <dbReference type="ChEBI" id="CHEBI:49883"/>
    </cofactor>
</comment>
<proteinExistence type="inferred from homology"/>
<evidence type="ECO:0000256" key="2">
    <source>
        <dbReference type="ARBA" id="ARBA00009777"/>
    </source>
</evidence>
<dbReference type="InterPro" id="IPR012839">
    <property type="entry name" value="Organic_radical_activase"/>
</dbReference>
<evidence type="ECO:0000256" key="8">
    <source>
        <dbReference type="ARBA" id="ARBA00023014"/>
    </source>
</evidence>
<dbReference type="SFLD" id="SFLDG01066">
    <property type="entry name" value="organic_radical-activating_enz"/>
    <property type="match status" value="1"/>
</dbReference>
<accession>A0A7W8H790</accession>
<dbReference type="GO" id="GO:0046872">
    <property type="term" value="F:metal ion binding"/>
    <property type="evidence" value="ECO:0007669"/>
    <property type="project" value="UniProtKB-KW"/>
</dbReference>
<evidence type="ECO:0000259" key="11">
    <source>
        <dbReference type="PROSITE" id="PS51918"/>
    </source>
</evidence>
<dbReference type="PROSITE" id="PS00198">
    <property type="entry name" value="4FE4S_FER_1"/>
    <property type="match status" value="1"/>
</dbReference>
<evidence type="ECO:0000256" key="9">
    <source>
        <dbReference type="ARBA" id="ARBA00047365"/>
    </source>
</evidence>
<dbReference type="InterPro" id="IPR013785">
    <property type="entry name" value="Aldolase_TIM"/>
</dbReference>
<dbReference type="Gene3D" id="3.30.70.20">
    <property type="match status" value="1"/>
</dbReference>
<dbReference type="EMBL" id="JACHFW010000001">
    <property type="protein sequence ID" value="MBB5263038.1"/>
    <property type="molecule type" value="Genomic_DNA"/>
</dbReference>